<dbReference type="RefSeq" id="XP_056052052.1">
    <property type="nucleotide sequence ID" value="XM_056200175.1"/>
</dbReference>
<evidence type="ECO:0000313" key="2">
    <source>
        <dbReference type="EMBL" id="KAJ4150338.1"/>
    </source>
</evidence>
<name>A0A9W8QB26_AKAMU</name>
<organism evidence="2 3">
    <name type="scientific">Akanthomyces muscarius</name>
    <name type="common">Entomopathogenic fungus</name>
    <name type="synonym">Lecanicillium muscarium</name>
    <dbReference type="NCBI Taxonomy" id="2231603"/>
    <lineage>
        <taxon>Eukaryota</taxon>
        <taxon>Fungi</taxon>
        <taxon>Dikarya</taxon>
        <taxon>Ascomycota</taxon>
        <taxon>Pezizomycotina</taxon>
        <taxon>Sordariomycetes</taxon>
        <taxon>Hypocreomycetidae</taxon>
        <taxon>Hypocreales</taxon>
        <taxon>Cordycipitaceae</taxon>
        <taxon>Akanthomyces</taxon>
    </lineage>
</organism>
<dbReference type="PANTHER" id="PTHR15398">
    <property type="entry name" value="BROMODOMAIN-CONTAINING PROTEIN 8"/>
    <property type="match status" value="1"/>
</dbReference>
<dbReference type="PANTHER" id="PTHR15398:SF4">
    <property type="entry name" value="BROMODOMAIN-CONTAINING PROTEIN 8 ISOFORM X1"/>
    <property type="match status" value="1"/>
</dbReference>
<dbReference type="GO" id="GO:0035267">
    <property type="term" value="C:NuA4 histone acetyltransferase complex"/>
    <property type="evidence" value="ECO:0007669"/>
    <property type="project" value="TreeGrafter"/>
</dbReference>
<gene>
    <name evidence="2" type="ORF">LMH87_011090</name>
</gene>
<dbReference type="Proteomes" id="UP001144673">
    <property type="component" value="Chromosome 4"/>
</dbReference>
<dbReference type="GeneID" id="80898249"/>
<keyword evidence="3" id="KW-1185">Reference proteome</keyword>
<dbReference type="KEGG" id="amus:LMH87_011090"/>
<dbReference type="AlphaFoldDB" id="A0A9W8QB26"/>
<feature type="region of interest" description="Disordered" evidence="1">
    <location>
        <begin position="246"/>
        <end position="272"/>
    </location>
</feature>
<protein>
    <submittedName>
        <fullName evidence="2">Uncharacterized protein</fullName>
    </submittedName>
</protein>
<reference evidence="2" key="1">
    <citation type="journal article" date="2023" name="Access Microbiol">
        <title>De-novo genome assembly for Akanthomyces muscarius, a biocontrol agent of insect agricultural pests.</title>
        <authorList>
            <person name="Erdos Z."/>
            <person name="Studholme D.J."/>
            <person name="Raymond B."/>
            <person name="Sharma M."/>
        </authorList>
    </citation>
    <scope>NUCLEOTIDE SEQUENCE</scope>
    <source>
        <strain evidence="2">Ve6</strain>
    </source>
</reference>
<evidence type="ECO:0000313" key="3">
    <source>
        <dbReference type="Proteomes" id="UP001144673"/>
    </source>
</evidence>
<comment type="caution">
    <text evidence="2">The sequence shown here is derived from an EMBL/GenBank/DDBJ whole genome shotgun (WGS) entry which is preliminary data.</text>
</comment>
<dbReference type="EMBL" id="JAJHUN010000009">
    <property type="protein sequence ID" value="KAJ4150338.1"/>
    <property type="molecule type" value="Genomic_DNA"/>
</dbReference>
<accession>A0A9W8QB26</accession>
<evidence type="ECO:0000256" key="1">
    <source>
        <dbReference type="SAM" id="MobiDB-lite"/>
    </source>
</evidence>
<sequence>MSNPTTYTPLESLFLFQSLLNFGIDAAAFTRISETLKNNALIKGGETYDPSRLSPNALQQLFLLLLRDELKSDAERAEAAQAGASPSKKRKITSPSIPTLTEALNHVSKVPALVERLYGRYREHIVRQIREDERKFATVQKEIQLLEKSEKERLARSASQSVPAHRQGRQQVLYLVSSEAPWFQLQRFLDLVHLHQRHLLVRHRSRSSNLFNHRDQIRQYNLAGPVRALVRALVVQSHTQELKQASHNLGHPKTPPPRLSCNKRKRRRTASNVPSQILQVSAMPSNYPRKAFLRNIPNTVRLQQIQAILPDVLYNHILKTFDLWHPHHLIQPQQLRMFRRSWPRHSQPLASSNLFLERTPLRNRTGRHMAPPNRPSLSI</sequence>
<proteinExistence type="predicted"/>